<accession>A0A402DPS6</accession>
<dbReference type="Proteomes" id="UP000289954">
    <property type="component" value="Unassembled WGS sequence"/>
</dbReference>
<feature type="transmembrane region" description="Helical" evidence="2">
    <location>
        <begin position="92"/>
        <end position="112"/>
    </location>
</feature>
<evidence type="ECO:0000256" key="1">
    <source>
        <dbReference type="ARBA" id="ARBA00001974"/>
    </source>
</evidence>
<evidence type="ECO:0000256" key="2">
    <source>
        <dbReference type="SAM" id="Phobius"/>
    </source>
</evidence>
<dbReference type="InterPro" id="IPR017927">
    <property type="entry name" value="FAD-bd_FR_type"/>
</dbReference>
<dbReference type="EMBL" id="BIMR01000075">
    <property type="protein sequence ID" value="GCE76133.1"/>
    <property type="molecule type" value="Genomic_DNA"/>
</dbReference>
<feature type="transmembrane region" description="Helical" evidence="2">
    <location>
        <begin position="12"/>
        <end position="35"/>
    </location>
</feature>
<dbReference type="CDD" id="cd00322">
    <property type="entry name" value="FNR_like"/>
    <property type="match status" value="1"/>
</dbReference>
<keyword evidence="2" id="KW-0812">Transmembrane</keyword>
<dbReference type="InterPro" id="IPR017938">
    <property type="entry name" value="Riboflavin_synthase-like_b-brl"/>
</dbReference>
<reference evidence="4 5" key="1">
    <citation type="submission" date="2019-01" db="EMBL/GenBank/DDBJ databases">
        <title>Draft genome sequence of Cellulomonas takizawaensis strain TKZ-21.</title>
        <authorList>
            <person name="Yamamura H."/>
            <person name="Hayashi T."/>
            <person name="Hamada M."/>
            <person name="Serisawa Y."/>
            <person name="Matsuyama K."/>
            <person name="Nakagawa Y."/>
            <person name="Otoguro M."/>
            <person name="Yanagida F."/>
            <person name="Hayakawa M."/>
        </authorList>
    </citation>
    <scope>NUCLEOTIDE SEQUENCE [LARGE SCALE GENOMIC DNA]</scope>
    <source>
        <strain evidence="4 5">NBRC12680</strain>
    </source>
</reference>
<evidence type="ECO:0000259" key="3">
    <source>
        <dbReference type="PROSITE" id="PS51384"/>
    </source>
</evidence>
<name>A0A402DPS6_9CELL</name>
<sequence>MNRVDDVLGRVTMYRTVTVALGVVVAAAAVLSLTGHVHVDVLALLVSVVVAVGSTALVSRACGVLWRVAVHAESSVVTGLLLALLLRPSTDVRDVVVLVAAGAVAGASKFVLVVRARHVLNPAAAGALAVGLVGVPLGAVPATWWVATPALLPVVALAGLAVVLRTRRGLLVGTYLAVACGVVTLRLVGQGLAPLDAVWSSVASYPMVFAAAFMLTEPLTLPPRRRQQVAEAALVGLLTVTPFTLGPLWSSPELALAVGNVLAFVVGQRRAVRLRVLGHRDVTPAVREVAFATDRVLRFRPGQWIELHVPHAGADWRGSRRVFSVASPPGHDGSVAVAFRVTAAPSSFKRTLTSLPAGGVVRATSVGGDFLLPRRPDVPLLLVAGGIGITPFVSQLAALARAGEHRDVVLLLLLGPGDEPPYADVLSASRARVVVVAPQRPPALPDGWEHRTAPLLEDAVLRDGVPDAHRRLAYVSGPPRMVVHARRTLRRAGVRRIRTDAFAGY</sequence>
<feature type="transmembrane region" description="Helical" evidence="2">
    <location>
        <begin position="198"/>
        <end position="216"/>
    </location>
</feature>
<dbReference type="RefSeq" id="WP_130780735.1">
    <property type="nucleotide sequence ID" value="NZ_BIMR01000075.1"/>
</dbReference>
<feature type="transmembrane region" description="Helical" evidence="2">
    <location>
        <begin position="41"/>
        <end position="58"/>
    </location>
</feature>
<dbReference type="Gene3D" id="3.40.50.80">
    <property type="entry name" value="Nucleotide-binding domain of ferredoxin-NADP reductase (FNR) module"/>
    <property type="match status" value="1"/>
</dbReference>
<comment type="cofactor">
    <cofactor evidence="1">
        <name>FAD</name>
        <dbReference type="ChEBI" id="CHEBI:57692"/>
    </cofactor>
</comment>
<keyword evidence="5" id="KW-1185">Reference proteome</keyword>
<feature type="transmembrane region" description="Helical" evidence="2">
    <location>
        <begin position="228"/>
        <end position="248"/>
    </location>
</feature>
<dbReference type="AlphaFoldDB" id="A0A402DPS6"/>
<dbReference type="PRINTS" id="PR00410">
    <property type="entry name" value="PHEHYDRXLASE"/>
</dbReference>
<evidence type="ECO:0000313" key="4">
    <source>
        <dbReference type="EMBL" id="GCE76133.1"/>
    </source>
</evidence>
<dbReference type="PANTHER" id="PTHR47354:SF5">
    <property type="entry name" value="PROTEIN RFBI"/>
    <property type="match status" value="1"/>
</dbReference>
<dbReference type="SUPFAM" id="SSF52343">
    <property type="entry name" value="Ferredoxin reductase-like, C-terminal NADP-linked domain"/>
    <property type="match status" value="1"/>
</dbReference>
<dbReference type="SUPFAM" id="SSF63380">
    <property type="entry name" value="Riboflavin synthase domain-like"/>
    <property type="match status" value="1"/>
</dbReference>
<evidence type="ECO:0000313" key="5">
    <source>
        <dbReference type="Proteomes" id="UP000289954"/>
    </source>
</evidence>
<feature type="transmembrane region" description="Helical" evidence="2">
    <location>
        <begin position="144"/>
        <end position="163"/>
    </location>
</feature>
<keyword evidence="2" id="KW-0472">Membrane</keyword>
<dbReference type="OrthoDB" id="9801223at2"/>
<gene>
    <name evidence="4" type="ORF">CBZ_11890</name>
</gene>
<protein>
    <recommendedName>
        <fullName evidence="3">FAD-binding FR-type domain-containing protein</fullName>
    </recommendedName>
</protein>
<dbReference type="InterPro" id="IPR050415">
    <property type="entry name" value="MRET"/>
</dbReference>
<comment type="caution">
    <text evidence="4">The sequence shown here is derived from an EMBL/GenBank/DDBJ whole genome shotgun (WGS) entry which is preliminary data.</text>
</comment>
<dbReference type="GO" id="GO:0016491">
    <property type="term" value="F:oxidoreductase activity"/>
    <property type="evidence" value="ECO:0007669"/>
    <property type="project" value="InterPro"/>
</dbReference>
<feature type="transmembrane region" description="Helical" evidence="2">
    <location>
        <begin position="170"/>
        <end position="192"/>
    </location>
</feature>
<dbReference type="InterPro" id="IPR039261">
    <property type="entry name" value="FNR_nucleotide-bd"/>
</dbReference>
<feature type="domain" description="FAD-binding FR-type" evidence="3">
    <location>
        <begin position="269"/>
        <end position="373"/>
    </location>
</feature>
<proteinExistence type="predicted"/>
<feature type="transmembrane region" description="Helical" evidence="2">
    <location>
        <begin position="65"/>
        <end position="86"/>
    </location>
</feature>
<dbReference type="PROSITE" id="PS51384">
    <property type="entry name" value="FAD_FR"/>
    <property type="match status" value="1"/>
</dbReference>
<keyword evidence="2" id="KW-1133">Transmembrane helix</keyword>
<feature type="transmembrane region" description="Helical" evidence="2">
    <location>
        <begin position="119"/>
        <end position="138"/>
    </location>
</feature>
<organism evidence="4 5">
    <name type="scientific">Cellulomonas biazotea</name>
    <dbReference type="NCBI Taxonomy" id="1709"/>
    <lineage>
        <taxon>Bacteria</taxon>
        <taxon>Bacillati</taxon>
        <taxon>Actinomycetota</taxon>
        <taxon>Actinomycetes</taxon>
        <taxon>Micrococcales</taxon>
        <taxon>Cellulomonadaceae</taxon>
        <taxon>Cellulomonas</taxon>
    </lineage>
</organism>
<dbReference type="Gene3D" id="2.40.30.10">
    <property type="entry name" value="Translation factors"/>
    <property type="match status" value="1"/>
</dbReference>
<dbReference type="PANTHER" id="PTHR47354">
    <property type="entry name" value="NADH OXIDOREDUCTASE HCR"/>
    <property type="match status" value="1"/>
</dbReference>